<name>A0A6G1DW23_9ORYZ</name>
<dbReference type="EMBL" id="SPHZ02000006">
    <property type="protein sequence ID" value="KAF0915873.1"/>
    <property type="molecule type" value="Genomic_DNA"/>
</dbReference>
<dbReference type="EMBL" id="SPHZ02000006">
    <property type="protein sequence ID" value="KAF0915874.1"/>
    <property type="molecule type" value="Genomic_DNA"/>
</dbReference>
<reference evidence="2 3" key="1">
    <citation type="submission" date="2019-11" db="EMBL/GenBank/DDBJ databases">
        <title>Whole genome sequence of Oryza granulata.</title>
        <authorList>
            <person name="Li W."/>
        </authorList>
    </citation>
    <scope>NUCLEOTIDE SEQUENCE [LARGE SCALE GENOMIC DNA]</scope>
    <source>
        <strain evidence="3">cv. Menghai</strain>
        <tissue evidence="2">Leaf</tissue>
    </source>
</reference>
<evidence type="ECO:0000256" key="1">
    <source>
        <dbReference type="SAM" id="MobiDB-lite"/>
    </source>
</evidence>
<keyword evidence="3" id="KW-1185">Reference proteome</keyword>
<comment type="caution">
    <text evidence="2">The sequence shown here is derived from an EMBL/GenBank/DDBJ whole genome shotgun (WGS) entry which is preliminary data.</text>
</comment>
<dbReference type="AlphaFoldDB" id="A0A6G1DW23"/>
<gene>
    <name evidence="2" type="ORF">E2562_039300</name>
</gene>
<protein>
    <submittedName>
        <fullName evidence="2">Uncharacterized protein</fullName>
    </submittedName>
</protein>
<dbReference type="Proteomes" id="UP000479710">
    <property type="component" value="Unassembled WGS sequence"/>
</dbReference>
<organism evidence="2 3">
    <name type="scientific">Oryza meyeriana var. granulata</name>
    <dbReference type="NCBI Taxonomy" id="110450"/>
    <lineage>
        <taxon>Eukaryota</taxon>
        <taxon>Viridiplantae</taxon>
        <taxon>Streptophyta</taxon>
        <taxon>Embryophyta</taxon>
        <taxon>Tracheophyta</taxon>
        <taxon>Spermatophyta</taxon>
        <taxon>Magnoliopsida</taxon>
        <taxon>Liliopsida</taxon>
        <taxon>Poales</taxon>
        <taxon>Poaceae</taxon>
        <taxon>BOP clade</taxon>
        <taxon>Oryzoideae</taxon>
        <taxon>Oryzeae</taxon>
        <taxon>Oryzinae</taxon>
        <taxon>Oryza</taxon>
        <taxon>Oryza meyeriana</taxon>
    </lineage>
</organism>
<feature type="compositionally biased region" description="Pro residues" evidence="1">
    <location>
        <begin position="39"/>
        <end position="49"/>
    </location>
</feature>
<evidence type="ECO:0000313" key="3">
    <source>
        <dbReference type="Proteomes" id="UP000479710"/>
    </source>
</evidence>
<sequence length="125" mass="12779">MTAERYFLSNHAFVCCPPPHSHGCPVAKADTGTKEPGPGTNPLPPPPPLPTLRIIVHVALAGQGTSASPRHLRAASMVAAADHPLLPTPTPSASTSGRWISTCAAAGCDSAAGTRPTRNSWAVSV</sequence>
<accession>A0A6G1DW23</accession>
<feature type="region of interest" description="Disordered" evidence="1">
    <location>
        <begin position="27"/>
        <end position="49"/>
    </location>
</feature>
<proteinExistence type="predicted"/>
<evidence type="ECO:0000313" key="2">
    <source>
        <dbReference type="EMBL" id="KAF0915873.1"/>
    </source>
</evidence>